<dbReference type="SUPFAM" id="SSF50370">
    <property type="entry name" value="Ricin B-like lectins"/>
    <property type="match status" value="1"/>
</dbReference>
<evidence type="ECO:0000313" key="3">
    <source>
        <dbReference type="Proteomes" id="UP001176517"/>
    </source>
</evidence>
<gene>
    <name evidence="2" type="ORF">OC846_006847</name>
</gene>
<organism evidence="2 3">
    <name type="scientific">Tilletia horrida</name>
    <dbReference type="NCBI Taxonomy" id="155126"/>
    <lineage>
        <taxon>Eukaryota</taxon>
        <taxon>Fungi</taxon>
        <taxon>Dikarya</taxon>
        <taxon>Basidiomycota</taxon>
        <taxon>Ustilaginomycotina</taxon>
        <taxon>Exobasidiomycetes</taxon>
        <taxon>Tilletiales</taxon>
        <taxon>Tilletiaceae</taxon>
        <taxon>Tilletia</taxon>
    </lineage>
</organism>
<feature type="non-terminal residue" evidence="2">
    <location>
        <position position="1"/>
    </location>
</feature>
<evidence type="ECO:0000313" key="2">
    <source>
        <dbReference type="EMBL" id="KAK0542090.1"/>
    </source>
</evidence>
<dbReference type="AlphaFoldDB" id="A0AAN6GKA0"/>
<name>A0AAN6GKA0_9BASI</name>
<protein>
    <submittedName>
        <fullName evidence="2">Uncharacterized protein</fullName>
    </submittedName>
</protein>
<dbReference type="InterPro" id="IPR035992">
    <property type="entry name" value="Ricin_B-like_lectins"/>
</dbReference>
<feature type="region of interest" description="Disordered" evidence="1">
    <location>
        <begin position="1"/>
        <end position="23"/>
    </location>
</feature>
<feature type="region of interest" description="Disordered" evidence="1">
    <location>
        <begin position="40"/>
        <end position="71"/>
    </location>
</feature>
<sequence>KAAEDAKQNEAKDKDAAHERQVDDYDKVLREYRELKEEHARLQHAKSLADKALIEEKDRHERDTADMKSRNDGALAVLEKNLQSEKQRAESLEVSKNELQKAHDAKMVAMYDAFFRVGSWDYVAHKSGYVLTFVVDGGRPVLKARGHGWQQRFHPCRTRNPRSLQLYCKIPDISSNWFLSMTDGKLVLESGAMKALDLEIVPGEKGWFYLKSGEMYLGTEGGSMGAAATIIAHTNPPGPADLWQLDRYDFNWPNILRLRILHKFLKGSGKPILLEHKSGLVLDCHRGELRPILAGKHGNWNQRFEFDMTQGFTGFEVVCKDQSGNNTWLAPNGASPDRLLFSSAFVARWIIEPIGADTDYFYLSDGAGLVLGTRDGSNESQAEVIRKPPTDSDQWKFVYA</sequence>
<keyword evidence="3" id="KW-1185">Reference proteome</keyword>
<accession>A0AAN6GKA0</accession>
<proteinExistence type="predicted"/>
<dbReference type="EMBL" id="JAPDMZ010000628">
    <property type="protein sequence ID" value="KAK0542090.1"/>
    <property type="molecule type" value="Genomic_DNA"/>
</dbReference>
<evidence type="ECO:0000256" key="1">
    <source>
        <dbReference type="SAM" id="MobiDB-lite"/>
    </source>
</evidence>
<dbReference type="Proteomes" id="UP001176517">
    <property type="component" value="Unassembled WGS sequence"/>
</dbReference>
<reference evidence="2" key="1">
    <citation type="journal article" date="2023" name="PhytoFront">
        <title>Draft Genome Resources of Seven Strains of Tilletia horrida, Causal Agent of Kernel Smut of Rice.</title>
        <authorList>
            <person name="Khanal S."/>
            <person name="Antony Babu S."/>
            <person name="Zhou X.G."/>
        </authorList>
    </citation>
    <scope>NUCLEOTIDE SEQUENCE</scope>
    <source>
        <strain evidence="2">TX6</strain>
    </source>
</reference>
<comment type="caution">
    <text evidence="2">The sequence shown here is derived from an EMBL/GenBank/DDBJ whole genome shotgun (WGS) entry which is preliminary data.</text>
</comment>